<protein>
    <submittedName>
        <fullName evidence="2">Uncharacterized protein</fullName>
    </submittedName>
</protein>
<dbReference type="EMBL" id="QXFX01000290">
    <property type="protein sequence ID" value="KAE9121780.1"/>
    <property type="molecule type" value="Genomic_DNA"/>
</dbReference>
<organism evidence="2 3">
    <name type="scientific">Phytophthora fragariae</name>
    <dbReference type="NCBI Taxonomy" id="53985"/>
    <lineage>
        <taxon>Eukaryota</taxon>
        <taxon>Sar</taxon>
        <taxon>Stramenopiles</taxon>
        <taxon>Oomycota</taxon>
        <taxon>Peronosporomycetes</taxon>
        <taxon>Peronosporales</taxon>
        <taxon>Peronosporaceae</taxon>
        <taxon>Phytophthora</taxon>
    </lineage>
</organism>
<comment type="caution">
    <text evidence="2">The sequence shown here is derived from an EMBL/GenBank/DDBJ whole genome shotgun (WGS) entry which is preliminary data.</text>
</comment>
<keyword evidence="1" id="KW-1133">Transmembrane helix</keyword>
<accession>A0A6G0LJS9</accession>
<dbReference type="Proteomes" id="UP000488956">
    <property type="component" value="Unassembled WGS sequence"/>
</dbReference>
<reference evidence="2 3" key="1">
    <citation type="submission" date="2018-09" db="EMBL/GenBank/DDBJ databases">
        <title>Genomic investigation of the strawberry pathogen Phytophthora fragariae indicates pathogenicity is determined by transcriptional variation in three key races.</title>
        <authorList>
            <person name="Adams T.M."/>
            <person name="Armitage A.D."/>
            <person name="Sobczyk M.K."/>
            <person name="Bates H.J."/>
            <person name="Dunwell J.M."/>
            <person name="Nellist C.F."/>
            <person name="Harrison R.J."/>
        </authorList>
    </citation>
    <scope>NUCLEOTIDE SEQUENCE [LARGE SCALE GENOMIC DNA]</scope>
    <source>
        <strain evidence="2 3">ONT-3</strain>
    </source>
</reference>
<dbReference type="AlphaFoldDB" id="A0A6G0LJS9"/>
<feature type="transmembrane region" description="Helical" evidence="1">
    <location>
        <begin position="277"/>
        <end position="295"/>
    </location>
</feature>
<keyword evidence="1" id="KW-0812">Transmembrane</keyword>
<gene>
    <name evidence="2" type="ORF">PF010_g6979</name>
</gene>
<name>A0A6G0LJS9_9STRA</name>
<evidence type="ECO:0000256" key="1">
    <source>
        <dbReference type="SAM" id="Phobius"/>
    </source>
</evidence>
<sequence>MITVCIPLLRVVLKRVIWRLSSCLEDISTDVGVCVIEIFGPLFQNVCLQNSRSFGVSALIIAVDFFQAIVETRLYLEHKFVVDGRQTTRTAVKILEGALHFGVVTAKKPSRLPKQRPDSTVVGVTHTGRSVMISRLDLIRKPKRVPIRQSHGKSLSKIAATSDRSVNAEAIDLNDIASDGNDDRPITHSSLEAFAPKLSTIIDDVQIPHKHHAKLLSQALQLVFASEVLVFAEYAEFACSVLYGLYTAALYHLPYARYNLFFFGLSQNQFRASITNSFAYAAFEGVSMVLFFLLVRSKYGLSTFHQLAFVLEKYWMTVQGKMVGSISLIFILSTAHQGMDLSLTFNWEGILNGTIKE</sequence>
<evidence type="ECO:0000313" key="3">
    <source>
        <dbReference type="Proteomes" id="UP000488956"/>
    </source>
</evidence>
<proteinExistence type="predicted"/>
<evidence type="ECO:0000313" key="2">
    <source>
        <dbReference type="EMBL" id="KAE9121780.1"/>
    </source>
</evidence>
<keyword evidence="1" id="KW-0472">Membrane</keyword>